<accession>A0A178Z424</accession>
<feature type="compositionally biased region" description="Basic and acidic residues" evidence="1">
    <location>
        <begin position="61"/>
        <end position="75"/>
    </location>
</feature>
<protein>
    <submittedName>
        <fullName evidence="2">Uncharacterized protein</fullName>
    </submittedName>
</protein>
<feature type="region of interest" description="Disordered" evidence="1">
    <location>
        <begin position="85"/>
        <end position="128"/>
    </location>
</feature>
<dbReference type="RefSeq" id="XP_018687222.1">
    <property type="nucleotide sequence ID" value="XM_018843381.1"/>
</dbReference>
<proteinExistence type="predicted"/>
<name>A0A178Z424_9EURO</name>
<dbReference type="EMBL" id="LVYI01000018">
    <property type="protein sequence ID" value="OAP53855.1"/>
    <property type="molecule type" value="Genomic_DNA"/>
</dbReference>
<comment type="caution">
    <text evidence="2">The sequence shown here is derived from an EMBL/GenBank/DDBJ whole genome shotgun (WGS) entry which is preliminary data.</text>
</comment>
<dbReference type="OrthoDB" id="3879699at2759"/>
<dbReference type="GeneID" id="30016044"/>
<keyword evidence="3" id="KW-1185">Reference proteome</keyword>
<feature type="region of interest" description="Disordered" evidence="1">
    <location>
        <begin position="1"/>
        <end position="32"/>
    </location>
</feature>
<evidence type="ECO:0000313" key="2">
    <source>
        <dbReference type="EMBL" id="OAP53855.1"/>
    </source>
</evidence>
<dbReference type="Proteomes" id="UP000078343">
    <property type="component" value="Unassembled WGS sequence"/>
</dbReference>
<reference evidence="2 3" key="1">
    <citation type="submission" date="2016-04" db="EMBL/GenBank/DDBJ databases">
        <title>Draft genome of Fonsecaea erecta CBS 125763.</title>
        <authorList>
            <person name="Weiss V.A."/>
            <person name="Vicente V.A."/>
            <person name="Raittz R.T."/>
            <person name="Moreno L.F."/>
            <person name="De Souza E.M."/>
            <person name="Pedrosa F.O."/>
            <person name="Steffens M.B."/>
            <person name="Faoro H."/>
            <person name="Tadra-Sfeir M.Z."/>
            <person name="Najafzadeh M.J."/>
            <person name="Felipe M.S."/>
            <person name="Teixeira M."/>
            <person name="Sun J."/>
            <person name="Xi L."/>
            <person name="Gomes R."/>
            <person name="De Azevedo C.M."/>
            <person name="Salgado C.G."/>
            <person name="Da Silva M.B."/>
            <person name="Nascimento M.F."/>
            <person name="Queiroz-Telles F."/>
            <person name="Attili D.S."/>
            <person name="Gorbushina A."/>
        </authorList>
    </citation>
    <scope>NUCLEOTIDE SEQUENCE [LARGE SCALE GENOMIC DNA]</scope>
    <source>
        <strain evidence="2 3">CBS 125763</strain>
    </source>
</reference>
<evidence type="ECO:0000313" key="3">
    <source>
        <dbReference type="Proteomes" id="UP000078343"/>
    </source>
</evidence>
<evidence type="ECO:0000256" key="1">
    <source>
        <dbReference type="SAM" id="MobiDB-lite"/>
    </source>
</evidence>
<organism evidence="2 3">
    <name type="scientific">Fonsecaea erecta</name>
    <dbReference type="NCBI Taxonomy" id="1367422"/>
    <lineage>
        <taxon>Eukaryota</taxon>
        <taxon>Fungi</taxon>
        <taxon>Dikarya</taxon>
        <taxon>Ascomycota</taxon>
        <taxon>Pezizomycotina</taxon>
        <taxon>Eurotiomycetes</taxon>
        <taxon>Chaetothyriomycetidae</taxon>
        <taxon>Chaetothyriales</taxon>
        <taxon>Herpotrichiellaceae</taxon>
        <taxon>Fonsecaea</taxon>
    </lineage>
</organism>
<dbReference type="AlphaFoldDB" id="A0A178Z424"/>
<sequence length="250" mass="27915">MSDIEEVDRLIDFGVSSNATSKGEDDNEGEVGIGRSNKVIELMEAIELEIERLKADGPAERHRNIARLPDPDALRHTKSPAFSLRRANTDTARDEDTESFSTVSRHQERVVEQDQGDGGVRRHKQEPQRGRAFDVVADGVEDQLRDGEQGLEQQDDPKYIQVKGETGHIIDEVALMKVYNAIVPELYSRIMFGGLPAVQSQEAILLSQMFSRTNKNDVLMTTAKSWWKLSQHSEGHQCVSATPGRCMISA</sequence>
<gene>
    <name evidence="2" type="ORF">AYL99_11877</name>
</gene>
<feature type="region of interest" description="Disordered" evidence="1">
    <location>
        <begin position="61"/>
        <end position="80"/>
    </location>
</feature>